<dbReference type="GO" id="GO:0097225">
    <property type="term" value="C:sperm midpiece"/>
    <property type="evidence" value="ECO:0007669"/>
    <property type="project" value="TreeGrafter"/>
</dbReference>
<sequence length="380" mass="44630">MSTLFQVALSYTFCILKELCYGYSIQTKFHNDLIFISLTTLDRFLRPDKLDYKTDESLIIAAGSFIWSCINSTPEIRKLLIQKGMIYLALDIIEVSPFPIQLLYTGMLADVALDVYCVIPFVTWRGKTEDINILALLCDLWRNQEKIKGVDRADNGCAVDTERILKGSDQKRIDPDIDTCPPLFDLYGCMRPKVYAIVTLLLRVHYSATQSACDLYGLRLMNINLKNEITLKLIQYYEHIKRGEIWENMLFIIKKNNPEIYPAFVDYIEMLVSRYYCWGVDVIQEQYILIRDDAHKAKNEEKDLYDKLIKCLHERQSRTVNEMHYYLSTSDVRALNLFKENYITLLDNERKKLDYYIDNITNHKTHDLNVYIQLEKTGRY</sequence>
<feature type="domain" description="Cilia- and flagella-associated protein 69 ARM repeats" evidence="1">
    <location>
        <begin position="56"/>
        <end position="248"/>
    </location>
</feature>
<dbReference type="AlphaFoldDB" id="A0A023EYG3"/>
<feature type="non-terminal residue" evidence="2">
    <location>
        <position position="380"/>
    </location>
</feature>
<dbReference type="InterPro" id="IPR048733">
    <property type="entry name" value="CFA69_ARM_dom"/>
</dbReference>
<protein>
    <submittedName>
        <fullName evidence="2">Putative secreted protein</fullName>
    </submittedName>
</protein>
<dbReference type="InterPro" id="IPR048732">
    <property type="entry name" value="CFA69"/>
</dbReference>
<evidence type="ECO:0000259" key="1">
    <source>
        <dbReference type="Pfam" id="PF21049"/>
    </source>
</evidence>
<reference evidence="2" key="1">
    <citation type="journal article" date="2014" name="PLoS Negl. Trop. Dis.">
        <title>An updated insight into the Sialotranscriptome of Triatoma infestans: developmental stage and geographic variations.</title>
        <authorList>
            <person name="Schwarz A."/>
            <person name="Medrano-Mercado N."/>
            <person name="Schaub G.A."/>
            <person name="Struchiner C.J."/>
            <person name="Bargues M.D."/>
            <person name="Levy M.Z."/>
            <person name="Ribeiro J.M."/>
        </authorList>
    </citation>
    <scope>NUCLEOTIDE SEQUENCE</scope>
    <source>
        <strain evidence="2">Chile</strain>
        <tissue evidence="2">Salivary glands</tissue>
    </source>
</reference>
<dbReference type="Pfam" id="PF21049">
    <property type="entry name" value="CFA69_ARM_rpt"/>
    <property type="match status" value="1"/>
</dbReference>
<proteinExistence type="evidence at transcript level"/>
<dbReference type="PANTHER" id="PTHR14716">
    <property type="entry name" value="CILIA- AND FLAGELLA-ASSOCIATED PROTEIN 69"/>
    <property type="match status" value="1"/>
</dbReference>
<accession>A0A023EYG3</accession>
<evidence type="ECO:0000313" key="2">
    <source>
        <dbReference type="EMBL" id="JAC13614.1"/>
    </source>
</evidence>
<dbReference type="EMBL" id="GBBI01005098">
    <property type="protein sequence ID" value="JAC13614.1"/>
    <property type="molecule type" value="mRNA"/>
</dbReference>
<name>A0A023EYG3_TRIIF</name>
<organism evidence="2">
    <name type="scientific">Triatoma infestans</name>
    <name type="common">Assassin bug</name>
    <dbReference type="NCBI Taxonomy" id="30076"/>
    <lineage>
        <taxon>Eukaryota</taxon>
        <taxon>Metazoa</taxon>
        <taxon>Ecdysozoa</taxon>
        <taxon>Arthropoda</taxon>
        <taxon>Hexapoda</taxon>
        <taxon>Insecta</taxon>
        <taxon>Pterygota</taxon>
        <taxon>Neoptera</taxon>
        <taxon>Paraneoptera</taxon>
        <taxon>Hemiptera</taxon>
        <taxon>Heteroptera</taxon>
        <taxon>Panheteroptera</taxon>
        <taxon>Cimicomorpha</taxon>
        <taxon>Reduviidae</taxon>
        <taxon>Triatominae</taxon>
        <taxon>Triatoma</taxon>
    </lineage>
</organism>
<dbReference type="PANTHER" id="PTHR14716:SF0">
    <property type="entry name" value="CILIA- AND FLAGELLA-ASSOCIATED PROTEIN 69"/>
    <property type="match status" value="1"/>
</dbReference>
<dbReference type="GO" id="GO:1902093">
    <property type="term" value="P:positive regulation of flagellated sperm motility"/>
    <property type="evidence" value="ECO:0007669"/>
    <property type="project" value="TreeGrafter"/>
</dbReference>
<dbReference type="GO" id="GO:0097730">
    <property type="term" value="C:non-motile cilium"/>
    <property type="evidence" value="ECO:0007669"/>
    <property type="project" value="TreeGrafter"/>
</dbReference>